<dbReference type="EMBL" id="BBMN01000010">
    <property type="protein sequence ID" value="GAL06133.1"/>
    <property type="molecule type" value="Genomic_DNA"/>
</dbReference>
<dbReference type="AlphaFoldDB" id="A0A090QV49"/>
<organism evidence="1 2">
    <name type="scientific">Photobacterium aphoticum</name>
    <dbReference type="NCBI Taxonomy" id="754436"/>
    <lineage>
        <taxon>Bacteria</taxon>
        <taxon>Pseudomonadati</taxon>
        <taxon>Pseudomonadota</taxon>
        <taxon>Gammaproteobacteria</taxon>
        <taxon>Vibrionales</taxon>
        <taxon>Vibrionaceae</taxon>
        <taxon>Photobacterium</taxon>
    </lineage>
</organism>
<protein>
    <submittedName>
        <fullName evidence="1">Uncharacterized protein</fullName>
    </submittedName>
</protein>
<gene>
    <name evidence="1" type="ORF">JCM19237_1778</name>
</gene>
<name>A0A090QV49_9GAMM</name>
<reference evidence="1 2" key="1">
    <citation type="journal article" date="2014" name="Genome Announc.">
        <title>Draft Genome Sequences of Two Vibrionaceae Species, Vibrio ponticus C121 and Photobacterium aphoticum C119, Isolated as Coral Reef Microbiota.</title>
        <authorList>
            <person name="Al-saari N."/>
            <person name="Meirelles P.M."/>
            <person name="Mino S."/>
            <person name="Suda W."/>
            <person name="Oshima K."/>
            <person name="Hattori M."/>
            <person name="Ohkuma M."/>
            <person name="Thompson F.L."/>
            <person name="Gomez-Gil B."/>
            <person name="Sawabe T."/>
            <person name="Sawabe T."/>
        </authorList>
    </citation>
    <scope>NUCLEOTIDE SEQUENCE [LARGE SCALE GENOMIC DNA]</scope>
    <source>
        <strain evidence="1 2">JCM 19237</strain>
    </source>
</reference>
<accession>A0A090QV49</accession>
<sequence length="45" mass="5065">MLIAGKPDPVEVFAFRQQGVEQVVKNVAHISLSVMEGRSHFVQWV</sequence>
<evidence type="ECO:0000313" key="1">
    <source>
        <dbReference type="EMBL" id="GAL06133.1"/>
    </source>
</evidence>
<proteinExistence type="predicted"/>
<dbReference type="Proteomes" id="UP000029227">
    <property type="component" value="Unassembled WGS sequence"/>
</dbReference>
<evidence type="ECO:0000313" key="2">
    <source>
        <dbReference type="Proteomes" id="UP000029227"/>
    </source>
</evidence>
<comment type="caution">
    <text evidence="1">The sequence shown here is derived from an EMBL/GenBank/DDBJ whole genome shotgun (WGS) entry which is preliminary data.</text>
</comment>